<gene>
    <name evidence="2" type="ORF">DMC30DRAFT_211996</name>
</gene>
<feature type="compositionally biased region" description="Low complexity" evidence="1">
    <location>
        <begin position="91"/>
        <end position="100"/>
    </location>
</feature>
<dbReference type="InterPro" id="IPR009003">
    <property type="entry name" value="Peptidase_S1_PA"/>
</dbReference>
<feature type="region of interest" description="Disordered" evidence="1">
    <location>
        <begin position="188"/>
        <end position="207"/>
    </location>
</feature>
<feature type="region of interest" description="Disordered" evidence="1">
    <location>
        <begin position="20"/>
        <end position="113"/>
    </location>
</feature>
<comment type="caution">
    <text evidence="2">The sequence shown here is derived from an EMBL/GenBank/DDBJ whole genome shotgun (WGS) entry which is preliminary data.</text>
</comment>
<proteinExistence type="predicted"/>
<dbReference type="Proteomes" id="UP000311382">
    <property type="component" value="Unassembled WGS sequence"/>
</dbReference>
<evidence type="ECO:0000313" key="3">
    <source>
        <dbReference type="Proteomes" id="UP000311382"/>
    </source>
</evidence>
<evidence type="ECO:0000256" key="1">
    <source>
        <dbReference type="SAM" id="MobiDB-lite"/>
    </source>
</evidence>
<evidence type="ECO:0000313" key="2">
    <source>
        <dbReference type="EMBL" id="TNY21162.1"/>
    </source>
</evidence>
<dbReference type="SUPFAM" id="SSF50494">
    <property type="entry name" value="Trypsin-like serine proteases"/>
    <property type="match status" value="1"/>
</dbReference>
<name>A0A5C5FYB6_9BASI</name>
<reference evidence="2 3" key="1">
    <citation type="submission" date="2019-03" db="EMBL/GenBank/DDBJ databases">
        <title>Rhodosporidium diobovatum UCD-FST 08-225 genome sequencing, assembly, and annotation.</title>
        <authorList>
            <person name="Fakankun I.U."/>
            <person name="Fristensky B."/>
            <person name="Levin D.B."/>
        </authorList>
    </citation>
    <scope>NUCLEOTIDE SEQUENCE [LARGE SCALE GENOMIC DNA]</scope>
    <source>
        <strain evidence="2 3">UCD-FST 08-225</strain>
    </source>
</reference>
<organism evidence="2 3">
    <name type="scientific">Rhodotorula diobovata</name>
    <dbReference type="NCBI Taxonomy" id="5288"/>
    <lineage>
        <taxon>Eukaryota</taxon>
        <taxon>Fungi</taxon>
        <taxon>Dikarya</taxon>
        <taxon>Basidiomycota</taxon>
        <taxon>Pucciniomycotina</taxon>
        <taxon>Microbotryomycetes</taxon>
        <taxon>Sporidiobolales</taxon>
        <taxon>Sporidiobolaceae</taxon>
        <taxon>Rhodotorula</taxon>
    </lineage>
</organism>
<dbReference type="OrthoDB" id="10054765at2759"/>
<sequence>MMPIHPRSLSTRLLHTTSLSRARLVNSTTSVSPDLGRAPAPQPPSPVWKPSSARAPHPPPAPTHKGPLRPDPQAQAILDKVGRRAPPPEAPHAARASLSPSPSPAAAPPDRQGELERAVALDLFLLRSLAQLTELEAASTAGPSASPPRSADLRTLLRQHREREGTVLDDTTLSYEPAPGPARRVRIDGGAEPAGAGAGLEGAAGESEQDGTVVVAHVLGGNETRVRICSGFAVGRPVGGGGGEEGQLVLSAAHTLESKHVELADPATPSATFILTSSGHAYPVTSLASSSSASDILLLRLSPTPLNNASPSSPVPALRPLPINPYPPPPESRIALHTYLNPLSRLSRKLARLPAREWARGRVAEYKDAAGRTAEVGTYDELAAMWVDCVPSEGSSGGPVVDCESGSVVGVTRGSTHAHGERQAYGFATPSERIFELFRLPGFKTTAEREADRLAARERAAVAEAEAEAAAGGPREGEVK</sequence>
<dbReference type="InterPro" id="IPR043504">
    <property type="entry name" value="Peptidase_S1_PA_chymotrypsin"/>
</dbReference>
<dbReference type="AlphaFoldDB" id="A0A5C5FYB6"/>
<protein>
    <submittedName>
        <fullName evidence="2">Uncharacterized protein</fullName>
    </submittedName>
</protein>
<dbReference type="Gene3D" id="2.40.10.10">
    <property type="entry name" value="Trypsin-like serine proteases"/>
    <property type="match status" value="1"/>
</dbReference>
<dbReference type="Pfam" id="PF13365">
    <property type="entry name" value="Trypsin_2"/>
    <property type="match status" value="1"/>
</dbReference>
<dbReference type="EMBL" id="SOZI01000049">
    <property type="protein sequence ID" value="TNY21162.1"/>
    <property type="molecule type" value="Genomic_DNA"/>
</dbReference>
<keyword evidence="3" id="KW-1185">Reference proteome</keyword>
<accession>A0A5C5FYB6</accession>
<dbReference type="STRING" id="5288.A0A5C5FYB6"/>